<evidence type="ECO:0000313" key="1">
    <source>
        <dbReference type="EMBL" id="KAF0499970.1"/>
    </source>
</evidence>
<dbReference type="PANTHER" id="PTHR34714:SF2">
    <property type="entry name" value="EGF-LIKE DOMAIN-CONTAINING PROTEIN"/>
    <property type="match status" value="1"/>
</dbReference>
<dbReference type="AlphaFoldDB" id="A0A8H4AIL9"/>
<protein>
    <submittedName>
        <fullName evidence="1">Uncharacterized protein</fullName>
    </submittedName>
</protein>
<gene>
    <name evidence="1" type="ORF">F8M41_020350</name>
</gene>
<keyword evidence="2" id="KW-1185">Reference proteome</keyword>
<sequence>MSEKYKLKNLNKLGDCDDNFKDWKNNNILTFFEIPFEPELQQSSLQFLKSDLVVDLCEIFKTHIRARIIRIFSDVIQLSKDFEISTLEGDSIILIVARRVEIKPGCKIIVNNEKKFSFKLVIYTMDMPTGLNVSMKSSNIIKLFKVNSQYIGGSLSLHKGEFINIKIFDTKILQKEPFNKILQFSLQIACALFYDEPEVARSIFTWIDKITKHSQSKEAKELYHHGLTMLEQYKLLNERKETKNQRSFVPLLDKKQFYKRIRKFMKTAESYKKSYTKVLNNKNNNKMEIEKLESMLSNCNYLTKSHEIFEKEENGRFKSATEILETTKNILEKSKDEIKSRRLEFSEEIEVWKDKMKSETKKELVIAIIEMSLCVGMIIIQPHGIIDLIETAKKVSDLINIKINNMVLCDVYSIIQITKKIKEIGKLGNGINRSETYMAIDSEIIESMNVDLLVKILETDDQKGILMNAEWKIIRRQMEKLLEFPINQKIKGAKEYLNSLTNFFTYIDAYIKAKIDVVECKRECSRIRLQVETFKMKEAQLKKLIKRSENPN</sequence>
<dbReference type="PANTHER" id="PTHR34714">
    <property type="entry name" value="EGF-LIKE DOMAIN-CONTAINING PROTEIN"/>
    <property type="match status" value="1"/>
</dbReference>
<dbReference type="OrthoDB" id="2381789at2759"/>
<evidence type="ECO:0000313" key="2">
    <source>
        <dbReference type="Proteomes" id="UP000439903"/>
    </source>
</evidence>
<dbReference type="Proteomes" id="UP000439903">
    <property type="component" value="Unassembled WGS sequence"/>
</dbReference>
<dbReference type="EMBL" id="WTPW01000557">
    <property type="protein sequence ID" value="KAF0499970.1"/>
    <property type="molecule type" value="Genomic_DNA"/>
</dbReference>
<reference evidence="1 2" key="1">
    <citation type="journal article" date="2019" name="Environ. Microbiol.">
        <title>At the nexus of three kingdoms: the genome of the mycorrhizal fungus Gigaspora margarita provides insights into plant, endobacterial and fungal interactions.</title>
        <authorList>
            <person name="Venice F."/>
            <person name="Ghignone S."/>
            <person name="Salvioli di Fossalunga A."/>
            <person name="Amselem J."/>
            <person name="Novero M."/>
            <person name="Xianan X."/>
            <person name="Sedzielewska Toro K."/>
            <person name="Morin E."/>
            <person name="Lipzen A."/>
            <person name="Grigoriev I.V."/>
            <person name="Henrissat B."/>
            <person name="Martin F.M."/>
            <person name="Bonfante P."/>
        </authorList>
    </citation>
    <scope>NUCLEOTIDE SEQUENCE [LARGE SCALE GENOMIC DNA]</scope>
    <source>
        <strain evidence="1 2">BEG34</strain>
    </source>
</reference>
<name>A0A8H4AIL9_GIGMA</name>
<organism evidence="1 2">
    <name type="scientific">Gigaspora margarita</name>
    <dbReference type="NCBI Taxonomy" id="4874"/>
    <lineage>
        <taxon>Eukaryota</taxon>
        <taxon>Fungi</taxon>
        <taxon>Fungi incertae sedis</taxon>
        <taxon>Mucoromycota</taxon>
        <taxon>Glomeromycotina</taxon>
        <taxon>Glomeromycetes</taxon>
        <taxon>Diversisporales</taxon>
        <taxon>Gigasporaceae</taxon>
        <taxon>Gigaspora</taxon>
    </lineage>
</organism>
<accession>A0A8H4AIL9</accession>
<proteinExistence type="predicted"/>
<comment type="caution">
    <text evidence="1">The sequence shown here is derived from an EMBL/GenBank/DDBJ whole genome shotgun (WGS) entry which is preliminary data.</text>
</comment>